<dbReference type="RefSeq" id="WP_160344667.1">
    <property type="nucleotide sequence ID" value="NZ_WKJZ01000001.1"/>
</dbReference>
<dbReference type="AlphaFoldDB" id="A0A6I4KS14"/>
<accession>A0A6I4KS14</accession>
<name>A0A6I4KS14_9PSED</name>
<keyword evidence="3" id="KW-0732">Signal</keyword>
<evidence type="ECO:0000313" key="5">
    <source>
        <dbReference type="EMBL" id="MVW75489.1"/>
    </source>
</evidence>
<evidence type="ECO:0000259" key="4">
    <source>
        <dbReference type="Pfam" id="PF25607"/>
    </source>
</evidence>
<organism evidence="5 6">
    <name type="scientific">Pseudomonas xionganensis</name>
    <dbReference type="NCBI Taxonomy" id="2654845"/>
    <lineage>
        <taxon>Bacteria</taxon>
        <taxon>Pseudomonadati</taxon>
        <taxon>Pseudomonadota</taxon>
        <taxon>Gammaproteobacteria</taxon>
        <taxon>Pseudomonadales</taxon>
        <taxon>Pseudomonadaceae</taxon>
        <taxon>Pseudomonas</taxon>
    </lineage>
</organism>
<sequence length="548" mass="60135">MTRLLCLLLLGLHLGAQASTSHFSATVDRTRLNAGESLELTLESNDATLFGKPDLTPLNELFEVVASRQVNRLNTVNGQSRTSTQWIVTLQPKQSGYVVIPPLALGELQSPPITLHVQEGSGQDGGQLAPVFIDASLDQSSVYVQAQSILTLRIYHSVSLYDDSSLTQLDLADARVESLGEPKTYEKDLNGIRHGVIELRYAIYPQQSGELLIPGQTFTATVVERSRNNDYNPFAPRSGRVTRVKSPQLRLEVRAKPAEYPADAPWLPARSLSLVEAWSPQPEQIKVGESLTRSLLLKVDGLSSAQLPPLPATQAPGLRRYPDQPQLANQSSEQGLIGSREEREALVANREGAIELPAIEVLWWNTLEDRLVRSSLPARTLQVASNPALEEPPLPLAEAPQTLVVQGPPLWPWQLSTLLLGLTSLCGFGLWWRARQQPPIARSVQSGPSPRDLLDELKRSCLANDSQATRHALDAWARQQPETLADMAARYLPLSAALDGLNGALYSESGQRWQGRELWLAIRSLPPLDDADSAANPETSTLPPLYPR</sequence>
<protein>
    <submittedName>
        <fullName evidence="5">Protein BatD</fullName>
    </submittedName>
</protein>
<dbReference type="Pfam" id="PF25607">
    <property type="entry name" value="DUF7939"/>
    <property type="match status" value="1"/>
</dbReference>
<dbReference type="PANTHER" id="PTHR40940">
    <property type="entry name" value="PROTEIN BATD-RELATED"/>
    <property type="match status" value="1"/>
</dbReference>
<dbReference type="Pfam" id="PF13584">
    <property type="entry name" value="BatD"/>
    <property type="match status" value="1"/>
</dbReference>
<keyword evidence="2" id="KW-0472">Membrane</keyword>
<keyword evidence="6" id="KW-1185">Reference proteome</keyword>
<feature type="domain" description="DUF7939" evidence="4">
    <location>
        <begin position="451"/>
        <end position="526"/>
    </location>
</feature>
<feature type="transmembrane region" description="Helical" evidence="2">
    <location>
        <begin position="410"/>
        <end position="432"/>
    </location>
</feature>
<feature type="region of interest" description="Disordered" evidence="1">
    <location>
        <begin position="529"/>
        <end position="548"/>
    </location>
</feature>
<evidence type="ECO:0000313" key="6">
    <source>
        <dbReference type="Proteomes" id="UP000429555"/>
    </source>
</evidence>
<evidence type="ECO:0000256" key="1">
    <source>
        <dbReference type="SAM" id="MobiDB-lite"/>
    </source>
</evidence>
<reference evidence="5 6" key="1">
    <citation type="submission" date="2019-11" db="EMBL/GenBank/DDBJ databases">
        <title>Pseudomonas flavidum sp. nov., isolated from Baiyang Lake.</title>
        <authorList>
            <person name="Zhao Y."/>
        </authorList>
    </citation>
    <scope>NUCLEOTIDE SEQUENCE [LARGE SCALE GENOMIC DNA]</scope>
    <source>
        <strain evidence="6">R-22-3 w-18</strain>
    </source>
</reference>
<gene>
    <name evidence="5" type="ORF">GJV18_09190</name>
</gene>
<keyword evidence="2" id="KW-0812">Transmembrane</keyword>
<feature type="chain" id="PRO_5026083783" evidence="3">
    <location>
        <begin position="19"/>
        <end position="548"/>
    </location>
</feature>
<dbReference type="PANTHER" id="PTHR40940:SF1">
    <property type="entry name" value="PROTEIN BATD"/>
    <property type="match status" value="1"/>
</dbReference>
<keyword evidence="2" id="KW-1133">Transmembrane helix</keyword>
<feature type="signal peptide" evidence="3">
    <location>
        <begin position="1"/>
        <end position="18"/>
    </location>
</feature>
<evidence type="ECO:0000256" key="2">
    <source>
        <dbReference type="SAM" id="Phobius"/>
    </source>
</evidence>
<dbReference type="InterPro" id="IPR025738">
    <property type="entry name" value="BatD"/>
</dbReference>
<dbReference type="Proteomes" id="UP000429555">
    <property type="component" value="Unassembled WGS sequence"/>
</dbReference>
<feature type="region of interest" description="Disordered" evidence="1">
    <location>
        <begin position="306"/>
        <end position="339"/>
    </location>
</feature>
<proteinExistence type="predicted"/>
<comment type="caution">
    <text evidence="5">The sequence shown here is derived from an EMBL/GenBank/DDBJ whole genome shotgun (WGS) entry which is preliminary data.</text>
</comment>
<evidence type="ECO:0000256" key="3">
    <source>
        <dbReference type="SAM" id="SignalP"/>
    </source>
</evidence>
<dbReference type="EMBL" id="WKJZ01000001">
    <property type="protein sequence ID" value="MVW75489.1"/>
    <property type="molecule type" value="Genomic_DNA"/>
</dbReference>
<dbReference type="InterPro" id="IPR057699">
    <property type="entry name" value="DUF7939"/>
</dbReference>